<feature type="domain" description="Retrotransposon Copia-like N-terminal" evidence="3">
    <location>
        <begin position="25"/>
        <end position="72"/>
    </location>
</feature>
<dbReference type="InterPro" id="IPR005162">
    <property type="entry name" value="Retrotrans_gag_dom"/>
</dbReference>
<dbReference type="InterPro" id="IPR029472">
    <property type="entry name" value="Copia-like_N"/>
</dbReference>
<feature type="domain" description="Retrotransposon gag" evidence="2">
    <location>
        <begin position="90"/>
        <end position="200"/>
    </location>
</feature>
<proteinExistence type="predicted"/>
<evidence type="ECO:0000256" key="1">
    <source>
        <dbReference type="SAM" id="MobiDB-lite"/>
    </source>
</evidence>
<dbReference type="EMBL" id="CM003608">
    <property type="protein sequence ID" value="KYP66915.1"/>
    <property type="molecule type" value="Genomic_DNA"/>
</dbReference>
<dbReference type="PANTHER" id="PTHR37610">
    <property type="entry name" value="CCHC-TYPE DOMAIN-CONTAINING PROTEIN"/>
    <property type="match status" value="1"/>
</dbReference>
<dbReference type="PANTHER" id="PTHR37610:SF55">
    <property type="entry name" value="RETROTRANSPOSON COPIA-LIKE N-TERMINAL DOMAIN-CONTAINING PROTEIN"/>
    <property type="match status" value="1"/>
</dbReference>
<evidence type="ECO:0000259" key="2">
    <source>
        <dbReference type="Pfam" id="PF03732"/>
    </source>
</evidence>
<keyword evidence="5" id="KW-1185">Reference proteome</keyword>
<sequence length="208" mass="24309">MASPSQNTTQTPDHLVNPANPLYLHPGENPALVLVSPILTEKNFHQWERDMVVSLETKNKEKFIDGTLSCPPITDPLHEAWRRSNRMVMSWLTRSMTPSIKQSVMWMDTTLEIWRDLKDRFSHADKFRISDLQDQILACRQGDFSVSEYYTKLKILWKELELYRCVLTCTCLTPCKCGLLSKLHKEREDDYVIRFLRGLNESYAQVRS</sequence>
<evidence type="ECO:0000313" key="4">
    <source>
        <dbReference type="EMBL" id="KYP66915.1"/>
    </source>
</evidence>
<name>A0A151TIM8_CAJCA</name>
<feature type="region of interest" description="Disordered" evidence="1">
    <location>
        <begin position="1"/>
        <end position="20"/>
    </location>
</feature>
<dbReference type="Pfam" id="PF14244">
    <property type="entry name" value="Retrotran_gag_3"/>
    <property type="match status" value="1"/>
</dbReference>
<dbReference type="AlphaFoldDB" id="A0A151TIM8"/>
<reference evidence="4 5" key="1">
    <citation type="journal article" date="2012" name="Nat. Biotechnol.">
        <title>Draft genome sequence of pigeonpea (Cajanus cajan), an orphan legume crop of resource-poor farmers.</title>
        <authorList>
            <person name="Varshney R.K."/>
            <person name="Chen W."/>
            <person name="Li Y."/>
            <person name="Bharti A.K."/>
            <person name="Saxena R.K."/>
            <person name="Schlueter J.A."/>
            <person name="Donoghue M.T."/>
            <person name="Azam S."/>
            <person name="Fan G."/>
            <person name="Whaley A.M."/>
            <person name="Farmer A.D."/>
            <person name="Sheridan J."/>
            <person name="Iwata A."/>
            <person name="Tuteja R."/>
            <person name="Penmetsa R.V."/>
            <person name="Wu W."/>
            <person name="Upadhyaya H.D."/>
            <person name="Yang S.P."/>
            <person name="Shah T."/>
            <person name="Saxena K.B."/>
            <person name="Michael T."/>
            <person name="McCombie W.R."/>
            <person name="Yang B."/>
            <person name="Zhang G."/>
            <person name="Yang H."/>
            <person name="Wang J."/>
            <person name="Spillane C."/>
            <person name="Cook D.R."/>
            <person name="May G.D."/>
            <person name="Xu X."/>
            <person name="Jackson S.A."/>
        </authorList>
    </citation>
    <scope>NUCLEOTIDE SEQUENCE [LARGE SCALE GENOMIC DNA]</scope>
    <source>
        <strain evidence="5">cv. Asha</strain>
    </source>
</reference>
<organism evidence="4 5">
    <name type="scientific">Cajanus cajan</name>
    <name type="common">Pigeon pea</name>
    <name type="synonym">Cajanus indicus</name>
    <dbReference type="NCBI Taxonomy" id="3821"/>
    <lineage>
        <taxon>Eukaryota</taxon>
        <taxon>Viridiplantae</taxon>
        <taxon>Streptophyta</taxon>
        <taxon>Embryophyta</taxon>
        <taxon>Tracheophyta</taxon>
        <taxon>Spermatophyta</taxon>
        <taxon>Magnoliopsida</taxon>
        <taxon>eudicotyledons</taxon>
        <taxon>Gunneridae</taxon>
        <taxon>Pentapetalae</taxon>
        <taxon>rosids</taxon>
        <taxon>fabids</taxon>
        <taxon>Fabales</taxon>
        <taxon>Fabaceae</taxon>
        <taxon>Papilionoideae</taxon>
        <taxon>50 kb inversion clade</taxon>
        <taxon>NPAAA clade</taxon>
        <taxon>indigoferoid/millettioid clade</taxon>
        <taxon>Phaseoleae</taxon>
        <taxon>Cajanus</taxon>
    </lineage>
</organism>
<feature type="compositionally biased region" description="Polar residues" evidence="1">
    <location>
        <begin position="1"/>
        <end position="12"/>
    </location>
</feature>
<dbReference type="Proteomes" id="UP000075243">
    <property type="component" value="Chromosome 6"/>
</dbReference>
<evidence type="ECO:0000259" key="3">
    <source>
        <dbReference type="Pfam" id="PF14244"/>
    </source>
</evidence>
<accession>A0A151TIM8</accession>
<evidence type="ECO:0008006" key="6">
    <source>
        <dbReference type="Google" id="ProtNLM"/>
    </source>
</evidence>
<protein>
    <recommendedName>
        <fullName evidence="6">Retrotransposon gag domain-containing protein</fullName>
    </recommendedName>
</protein>
<evidence type="ECO:0000313" key="5">
    <source>
        <dbReference type="Proteomes" id="UP000075243"/>
    </source>
</evidence>
<gene>
    <name evidence="4" type="ORF">KK1_013226</name>
</gene>
<dbReference type="Gramene" id="C.cajan_12834.t">
    <property type="protein sequence ID" value="C.cajan_12834.t.cds1"/>
    <property type="gene ID" value="C.cajan_12834"/>
</dbReference>
<dbReference type="Pfam" id="PF03732">
    <property type="entry name" value="Retrotrans_gag"/>
    <property type="match status" value="1"/>
</dbReference>
<dbReference type="OMA" id="HQWERDM"/>